<proteinExistence type="inferred from homology"/>
<feature type="transmembrane region" description="Helical" evidence="7">
    <location>
        <begin position="12"/>
        <end position="30"/>
    </location>
</feature>
<dbReference type="Pfam" id="PF02397">
    <property type="entry name" value="Bac_transf"/>
    <property type="match status" value="1"/>
</dbReference>
<dbReference type="InterPro" id="IPR017475">
    <property type="entry name" value="EPS_sugar_tfrase"/>
</dbReference>
<feature type="transmembrane region" description="Helical" evidence="7">
    <location>
        <begin position="77"/>
        <end position="97"/>
    </location>
</feature>
<evidence type="ECO:0000256" key="4">
    <source>
        <dbReference type="ARBA" id="ARBA00022692"/>
    </source>
</evidence>
<evidence type="ECO:0000256" key="3">
    <source>
        <dbReference type="ARBA" id="ARBA00022679"/>
    </source>
</evidence>
<keyword evidence="4 7" id="KW-0812">Transmembrane</keyword>
<dbReference type="AlphaFoldDB" id="A0A3P3XSE2"/>
<feature type="domain" description="Bacterial sugar transferase" evidence="8">
    <location>
        <begin position="272"/>
        <end position="453"/>
    </location>
</feature>
<dbReference type="PANTHER" id="PTHR30576:SF0">
    <property type="entry name" value="UNDECAPRENYL-PHOSPHATE N-ACETYLGALACTOSAMINYL 1-PHOSPHATE TRANSFERASE-RELATED"/>
    <property type="match status" value="1"/>
</dbReference>
<organism evidence="9">
    <name type="scientific">uncultured spirochete</name>
    <dbReference type="NCBI Taxonomy" id="156406"/>
    <lineage>
        <taxon>Bacteria</taxon>
        <taxon>Pseudomonadati</taxon>
        <taxon>Spirochaetota</taxon>
        <taxon>Spirochaetia</taxon>
        <taxon>Spirochaetales</taxon>
        <taxon>environmental samples</taxon>
    </lineage>
</organism>
<keyword evidence="6 7" id="KW-0472">Membrane</keyword>
<feature type="transmembrane region" description="Helical" evidence="7">
    <location>
        <begin position="103"/>
        <end position="126"/>
    </location>
</feature>
<evidence type="ECO:0000256" key="5">
    <source>
        <dbReference type="ARBA" id="ARBA00022989"/>
    </source>
</evidence>
<feature type="transmembrane region" description="Helical" evidence="7">
    <location>
        <begin position="278"/>
        <end position="298"/>
    </location>
</feature>
<evidence type="ECO:0000256" key="7">
    <source>
        <dbReference type="SAM" id="Phobius"/>
    </source>
</evidence>
<gene>
    <name evidence="9" type="ORF">SPIRO4BDMA_50740</name>
</gene>
<sequence length="458" mass="53324">MPQNLKRRQFFMVFVDVVLMYLALVLALVVRKGTLLSSDYLWEHVIHFTPVFAIWVVIFYILGFYRLDRTFNTYNYLKLFISGLLVAGLASVISFYINPNAYIAPKLLLVLLLIIYGLLLWTWRYLYEKLWSQNHKYRVGVGFIGVTQEVGQVIRELNRHTLVGHDARFIYSEDPHVQTLDDNLPLIRDSGMIRTTVEKTNADLIVIAAGQKELSSELIRELYGLLDMKVRFMRLPDFYEMIFRRVPINAINESWFLENIDLRAAVPYETIKGIFDRILALILLLICLPFIPFIALGIKLESKGPVFFKQERMGRNGKPFMMIKYRTMRVEGNDFSPTEKDDGRITRLGSFMRATRIDETPQVLNILKGDMSFIGPRPERPEIARKLAEAIPYYQQRHLLKPGVTGWDQVCGEYHSPSIADTKKKLQYDLYYLKNISFSLDVSIFSKTIMTMLRRKGR</sequence>
<evidence type="ECO:0000256" key="1">
    <source>
        <dbReference type="ARBA" id="ARBA00004141"/>
    </source>
</evidence>
<protein>
    <submittedName>
        <fullName evidence="9">Putative Sugar transferase</fullName>
    </submittedName>
</protein>
<evidence type="ECO:0000313" key="9">
    <source>
        <dbReference type="EMBL" id="SLM19225.1"/>
    </source>
</evidence>
<reference evidence="9" key="1">
    <citation type="submission" date="2017-02" db="EMBL/GenBank/DDBJ databases">
        <authorList>
            <person name="Regsiter A."/>
            <person name="William W."/>
        </authorList>
    </citation>
    <scope>NUCLEOTIDE SEQUENCE</scope>
    <source>
        <strain evidence="9">BdmA 4</strain>
    </source>
</reference>
<accession>A0A3P3XSE2</accession>
<comment type="similarity">
    <text evidence="2">Belongs to the bacterial sugar transferase family.</text>
</comment>
<comment type="subcellular location">
    <subcellularLocation>
        <location evidence="1">Membrane</location>
        <topology evidence="1">Multi-pass membrane protein</topology>
    </subcellularLocation>
</comment>
<evidence type="ECO:0000259" key="8">
    <source>
        <dbReference type="Pfam" id="PF02397"/>
    </source>
</evidence>
<evidence type="ECO:0000256" key="2">
    <source>
        <dbReference type="ARBA" id="ARBA00006464"/>
    </source>
</evidence>
<dbReference type="NCBIfam" id="TIGR03025">
    <property type="entry name" value="EPS_sugtrans"/>
    <property type="match status" value="1"/>
</dbReference>
<keyword evidence="3 9" id="KW-0808">Transferase</keyword>
<feature type="transmembrane region" description="Helical" evidence="7">
    <location>
        <begin position="45"/>
        <end position="65"/>
    </location>
</feature>
<dbReference type="EMBL" id="FWDO01000005">
    <property type="protein sequence ID" value="SLM19225.1"/>
    <property type="molecule type" value="Genomic_DNA"/>
</dbReference>
<dbReference type="Pfam" id="PF13727">
    <property type="entry name" value="CoA_binding_3"/>
    <property type="match status" value="1"/>
</dbReference>
<name>A0A3P3XSE2_9SPIR</name>
<dbReference type="PANTHER" id="PTHR30576">
    <property type="entry name" value="COLANIC BIOSYNTHESIS UDP-GLUCOSE LIPID CARRIER TRANSFERASE"/>
    <property type="match status" value="1"/>
</dbReference>
<evidence type="ECO:0000256" key="6">
    <source>
        <dbReference type="ARBA" id="ARBA00023136"/>
    </source>
</evidence>
<dbReference type="GO" id="GO:0016020">
    <property type="term" value="C:membrane"/>
    <property type="evidence" value="ECO:0007669"/>
    <property type="project" value="UniProtKB-SubCell"/>
</dbReference>
<dbReference type="GO" id="GO:0016780">
    <property type="term" value="F:phosphotransferase activity, for other substituted phosphate groups"/>
    <property type="evidence" value="ECO:0007669"/>
    <property type="project" value="TreeGrafter"/>
</dbReference>
<keyword evidence="5 7" id="KW-1133">Transmembrane helix</keyword>
<dbReference type="InterPro" id="IPR003362">
    <property type="entry name" value="Bact_transf"/>
</dbReference>